<dbReference type="EMBL" id="MLJW01000085">
    <property type="protein sequence ID" value="OIR01339.1"/>
    <property type="molecule type" value="Genomic_DNA"/>
</dbReference>
<dbReference type="InterPro" id="IPR023393">
    <property type="entry name" value="START-like_dom_sf"/>
</dbReference>
<dbReference type="AlphaFoldDB" id="A0A1J5S060"/>
<dbReference type="Gene3D" id="3.30.530.20">
    <property type="match status" value="1"/>
</dbReference>
<evidence type="ECO:0000313" key="1">
    <source>
        <dbReference type="EMBL" id="OIR01339.1"/>
    </source>
</evidence>
<name>A0A1J5S060_9ZZZZ</name>
<dbReference type="SUPFAM" id="SSF55961">
    <property type="entry name" value="Bet v1-like"/>
    <property type="match status" value="1"/>
</dbReference>
<proteinExistence type="predicted"/>
<accession>A0A1J5S060</accession>
<comment type="caution">
    <text evidence="1">The sequence shown here is derived from an EMBL/GenBank/DDBJ whole genome shotgun (WGS) entry which is preliminary data.</text>
</comment>
<gene>
    <name evidence="1" type="ORF">GALL_166270</name>
</gene>
<sequence length="165" mass="18631">MKIEKEITINKNIESAWKVLGHEFTDVYKWASAVNHSEGKGNGFNGATCSERGCNIAGMGKTNEKLIEFSNDKHLLSYIVPEGMPSMIKRATNTWQLTSFGADKAKLNMVMNFTFGGIMGTIMQPMMKMIMSKMGNQMVEEFKYYVENGEAHPRKIKAMKKHKHA</sequence>
<reference evidence="1" key="1">
    <citation type="submission" date="2016-10" db="EMBL/GenBank/DDBJ databases">
        <title>Sequence of Gallionella enrichment culture.</title>
        <authorList>
            <person name="Poehlein A."/>
            <person name="Muehling M."/>
            <person name="Daniel R."/>
        </authorList>
    </citation>
    <scope>NUCLEOTIDE SEQUENCE</scope>
</reference>
<organism evidence="1">
    <name type="scientific">mine drainage metagenome</name>
    <dbReference type="NCBI Taxonomy" id="410659"/>
    <lineage>
        <taxon>unclassified sequences</taxon>
        <taxon>metagenomes</taxon>
        <taxon>ecological metagenomes</taxon>
    </lineage>
</organism>
<dbReference type="InterPro" id="IPR019587">
    <property type="entry name" value="Polyketide_cyclase/dehydratase"/>
</dbReference>
<dbReference type="CDD" id="cd07821">
    <property type="entry name" value="PYR_PYL_RCAR_like"/>
    <property type="match status" value="1"/>
</dbReference>
<protein>
    <submittedName>
        <fullName evidence="1">Polyketide cyclase / dehydrase and lipid transport</fullName>
    </submittedName>
</protein>
<dbReference type="Pfam" id="PF10604">
    <property type="entry name" value="Polyketide_cyc2"/>
    <property type="match status" value="1"/>
</dbReference>